<dbReference type="Gramene" id="Solyc12g011080.2.1">
    <property type="protein sequence ID" value="Solyc12g011080.2.1"/>
    <property type="gene ID" value="Solyc12g011080.2"/>
</dbReference>
<protein>
    <submittedName>
        <fullName evidence="1">Uncharacterized protein</fullName>
    </submittedName>
</protein>
<dbReference type="InParanoid" id="A0A3Q7J3X8"/>
<accession>A0A3Q7J3X8</accession>
<dbReference type="Proteomes" id="UP000004994">
    <property type="component" value="Chromosome 12"/>
</dbReference>
<organism evidence="1">
    <name type="scientific">Solanum lycopersicum</name>
    <name type="common">Tomato</name>
    <name type="synonym">Lycopersicon esculentum</name>
    <dbReference type="NCBI Taxonomy" id="4081"/>
    <lineage>
        <taxon>Eukaryota</taxon>
        <taxon>Viridiplantae</taxon>
        <taxon>Streptophyta</taxon>
        <taxon>Embryophyta</taxon>
        <taxon>Tracheophyta</taxon>
        <taxon>Spermatophyta</taxon>
        <taxon>Magnoliopsida</taxon>
        <taxon>eudicotyledons</taxon>
        <taxon>Gunneridae</taxon>
        <taxon>Pentapetalae</taxon>
        <taxon>asterids</taxon>
        <taxon>lamiids</taxon>
        <taxon>Solanales</taxon>
        <taxon>Solanaceae</taxon>
        <taxon>Solanoideae</taxon>
        <taxon>Solaneae</taxon>
        <taxon>Solanum</taxon>
        <taxon>Solanum subgen. Lycopersicon</taxon>
    </lineage>
</organism>
<reference evidence="1" key="2">
    <citation type="submission" date="2019-01" db="UniProtKB">
        <authorList>
            <consortium name="EnsemblPlants"/>
        </authorList>
    </citation>
    <scope>IDENTIFICATION</scope>
    <source>
        <strain evidence="1">cv. Heinz 1706</strain>
    </source>
</reference>
<keyword evidence="2" id="KW-1185">Reference proteome</keyword>
<evidence type="ECO:0000313" key="2">
    <source>
        <dbReference type="Proteomes" id="UP000004994"/>
    </source>
</evidence>
<sequence length="82" mass="9250">MGSSDERAVLQLEDENLVRLEHFDRKASSLGTVPQRSSYDLEADDDSHKTILVDELTDQHGWTFILSLLGIIPLAERLGWAK</sequence>
<dbReference type="EnsemblPlants" id="Solyc12g011080.2.1">
    <property type="protein sequence ID" value="Solyc12g011080.2.1"/>
    <property type="gene ID" value="Solyc12g011080.2"/>
</dbReference>
<reference evidence="1" key="1">
    <citation type="journal article" date="2012" name="Nature">
        <title>The tomato genome sequence provides insights into fleshy fruit evolution.</title>
        <authorList>
            <consortium name="Tomato Genome Consortium"/>
        </authorList>
    </citation>
    <scope>NUCLEOTIDE SEQUENCE [LARGE SCALE GENOMIC DNA]</scope>
    <source>
        <strain evidence="1">cv. Heinz 1706</strain>
    </source>
</reference>
<proteinExistence type="predicted"/>
<dbReference type="AlphaFoldDB" id="A0A3Q7J3X8"/>
<name>A0A3Q7J3X8_SOLLC</name>
<evidence type="ECO:0000313" key="1">
    <source>
        <dbReference type="EnsemblPlants" id="Solyc12g011080.2.1"/>
    </source>
</evidence>